<dbReference type="SUPFAM" id="SSF89946">
    <property type="entry name" value="Hypothetical protein VC0424"/>
    <property type="match status" value="1"/>
</dbReference>
<dbReference type="Pfam" id="PF06877">
    <property type="entry name" value="RraB"/>
    <property type="match status" value="1"/>
</dbReference>
<gene>
    <name evidence="2" type="ORF">ACFO3Q_08645</name>
</gene>
<name>A0ABV9NKJ4_9GAMM</name>
<evidence type="ECO:0000313" key="2">
    <source>
        <dbReference type="EMBL" id="MFC4728235.1"/>
    </source>
</evidence>
<dbReference type="InterPro" id="IPR036701">
    <property type="entry name" value="RraB-like_sf"/>
</dbReference>
<dbReference type="EMBL" id="JBHSGG010000024">
    <property type="protein sequence ID" value="MFC4728235.1"/>
    <property type="molecule type" value="Genomic_DNA"/>
</dbReference>
<dbReference type="RefSeq" id="WP_377004263.1">
    <property type="nucleotide sequence ID" value="NZ_JBHSGG010000024.1"/>
</dbReference>
<dbReference type="Proteomes" id="UP001595892">
    <property type="component" value="Unassembled WGS sequence"/>
</dbReference>
<accession>A0ABV9NKJ4</accession>
<comment type="caution">
    <text evidence="2">The sequence shown here is derived from an EMBL/GenBank/DDBJ whole genome shotgun (WGS) entry which is preliminary data.</text>
</comment>
<sequence length="115" mass="12590">MSRTLRIVQDARVGAPAPPSGDGDTLLQAAEVEFVFAFTRRAAAGAFVEAVELLSEFRVEPPFDRDDGWHRARVLRVMVPRQAEVAACVRRLAGIAEPFGGLPDSWGCIQVDRLN</sequence>
<feature type="domain" description="Regulator of ribonuclease activity B" evidence="1">
    <location>
        <begin position="22"/>
        <end position="108"/>
    </location>
</feature>
<keyword evidence="3" id="KW-1185">Reference proteome</keyword>
<reference evidence="3" key="1">
    <citation type="journal article" date="2019" name="Int. J. Syst. Evol. Microbiol.">
        <title>The Global Catalogue of Microorganisms (GCM) 10K type strain sequencing project: providing services to taxonomists for standard genome sequencing and annotation.</title>
        <authorList>
            <consortium name="The Broad Institute Genomics Platform"/>
            <consortium name="The Broad Institute Genome Sequencing Center for Infectious Disease"/>
            <person name="Wu L."/>
            <person name="Ma J."/>
        </authorList>
    </citation>
    <scope>NUCLEOTIDE SEQUENCE [LARGE SCALE GENOMIC DNA]</scope>
    <source>
        <strain evidence="3">CGMCC 1.13574</strain>
    </source>
</reference>
<dbReference type="CDD" id="cd20379">
    <property type="entry name" value="Tudor_dTUD-like"/>
    <property type="match status" value="1"/>
</dbReference>
<dbReference type="InterPro" id="IPR009671">
    <property type="entry name" value="RraB_dom"/>
</dbReference>
<proteinExistence type="predicted"/>
<dbReference type="Gene3D" id="3.30.70.970">
    <property type="entry name" value="RraB-like"/>
    <property type="match status" value="1"/>
</dbReference>
<organism evidence="2 3">
    <name type="scientific">Coralloluteibacterium thermophilum</name>
    <dbReference type="NCBI Taxonomy" id="2707049"/>
    <lineage>
        <taxon>Bacteria</taxon>
        <taxon>Pseudomonadati</taxon>
        <taxon>Pseudomonadota</taxon>
        <taxon>Gammaproteobacteria</taxon>
        <taxon>Lysobacterales</taxon>
        <taxon>Lysobacteraceae</taxon>
        <taxon>Coralloluteibacterium</taxon>
    </lineage>
</organism>
<protein>
    <submittedName>
        <fullName evidence="2">Ribonuclease E inhibitor RraB</fullName>
    </submittedName>
</protein>
<evidence type="ECO:0000259" key="1">
    <source>
        <dbReference type="Pfam" id="PF06877"/>
    </source>
</evidence>
<evidence type="ECO:0000313" key="3">
    <source>
        <dbReference type="Proteomes" id="UP001595892"/>
    </source>
</evidence>